<evidence type="ECO:0000313" key="1">
    <source>
        <dbReference type="EMBL" id="KAF2843981.1"/>
    </source>
</evidence>
<keyword evidence="2" id="KW-1185">Reference proteome</keyword>
<gene>
    <name evidence="1" type="ORF">T440DRAFT_528924</name>
</gene>
<dbReference type="PANTHER" id="PTHR47188">
    <property type="entry name" value="PROTEIN TAR1"/>
    <property type="match status" value="1"/>
</dbReference>
<dbReference type="OrthoDB" id="8092968at2759"/>
<dbReference type="InterPro" id="IPR044792">
    <property type="entry name" value="TAR1"/>
</dbReference>
<feature type="non-terminal residue" evidence="1">
    <location>
        <position position="1"/>
    </location>
</feature>
<dbReference type="GO" id="GO:0043457">
    <property type="term" value="P:regulation of cellular respiration"/>
    <property type="evidence" value="ECO:0007669"/>
    <property type="project" value="InterPro"/>
</dbReference>
<dbReference type="PANTHER" id="PTHR47188:SF1">
    <property type="entry name" value="PROTEIN TAR1"/>
    <property type="match status" value="1"/>
</dbReference>
<organism evidence="1 2">
    <name type="scientific">Plenodomus tracheiphilus IPT5</name>
    <dbReference type="NCBI Taxonomy" id="1408161"/>
    <lineage>
        <taxon>Eukaryota</taxon>
        <taxon>Fungi</taxon>
        <taxon>Dikarya</taxon>
        <taxon>Ascomycota</taxon>
        <taxon>Pezizomycotina</taxon>
        <taxon>Dothideomycetes</taxon>
        <taxon>Pleosporomycetidae</taxon>
        <taxon>Pleosporales</taxon>
        <taxon>Pleosporineae</taxon>
        <taxon>Leptosphaeriaceae</taxon>
        <taxon>Plenodomus</taxon>
    </lineage>
</organism>
<dbReference type="Proteomes" id="UP000799423">
    <property type="component" value="Unassembled WGS sequence"/>
</dbReference>
<dbReference type="AlphaFoldDB" id="A0A6A7ALK4"/>
<accession>A0A6A7ALK4</accession>
<proteinExistence type="predicted"/>
<reference evidence="1" key="1">
    <citation type="submission" date="2020-01" db="EMBL/GenBank/DDBJ databases">
        <authorList>
            <consortium name="DOE Joint Genome Institute"/>
            <person name="Haridas S."/>
            <person name="Albert R."/>
            <person name="Binder M."/>
            <person name="Bloem J."/>
            <person name="Labutti K."/>
            <person name="Salamov A."/>
            <person name="Andreopoulos B."/>
            <person name="Baker S.E."/>
            <person name="Barry K."/>
            <person name="Bills G."/>
            <person name="Bluhm B.H."/>
            <person name="Cannon C."/>
            <person name="Castanera R."/>
            <person name="Culley D.E."/>
            <person name="Daum C."/>
            <person name="Ezra D."/>
            <person name="Gonzalez J.B."/>
            <person name="Henrissat B."/>
            <person name="Kuo A."/>
            <person name="Liang C."/>
            <person name="Lipzen A."/>
            <person name="Lutzoni F."/>
            <person name="Magnuson J."/>
            <person name="Mondo S."/>
            <person name="Nolan M."/>
            <person name="Ohm R."/>
            <person name="Pangilinan J."/>
            <person name="Park H.-J."/>
            <person name="Ramirez L."/>
            <person name="Alfaro M."/>
            <person name="Sun H."/>
            <person name="Tritt A."/>
            <person name="Yoshinaga Y."/>
            <person name="Zwiers L.-H."/>
            <person name="Turgeon B.G."/>
            <person name="Goodwin S.B."/>
            <person name="Spatafora J.W."/>
            <person name="Crous P.W."/>
            <person name="Grigoriev I.V."/>
        </authorList>
    </citation>
    <scope>NUCLEOTIDE SEQUENCE</scope>
    <source>
        <strain evidence="1">IPT5</strain>
    </source>
</reference>
<name>A0A6A7ALK4_9PLEO</name>
<protein>
    <submittedName>
        <fullName evidence="1">Uncharacterized protein</fullName>
    </submittedName>
</protein>
<sequence>FSFNNFICYLTLFLKYFLSFNYSTYILSVSGQYLALEEIYLLFRAIFLNNLTY</sequence>
<evidence type="ECO:0000313" key="2">
    <source>
        <dbReference type="Proteomes" id="UP000799423"/>
    </source>
</evidence>
<dbReference type="EMBL" id="MU006446">
    <property type="protein sequence ID" value="KAF2843981.1"/>
    <property type="molecule type" value="Genomic_DNA"/>
</dbReference>